<evidence type="ECO:0000313" key="5">
    <source>
        <dbReference type="Proteomes" id="UP000486602"/>
    </source>
</evidence>
<keyword evidence="2" id="KW-0175">Coiled coil</keyword>
<dbReference type="PANTHER" id="PTHR46268:SF6">
    <property type="entry name" value="UNIVERSAL STRESS PROTEIN UP12"/>
    <property type="match status" value="1"/>
</dbReference>
<dbReference type="Proteomes" id="UP000486602">
    <property type="component" value="Unassembled WGS sequence"/>
</dbReference>
<dbReference type="PANTHER" id="PTHR46268">
    <property type="entry name" value="STRESS RESPONSE PROTEIN NHAX"/>
    <property type="match status" value="1"/>
</dbReference>
<evidence type="ECO:0000259" key="3">
    <source>
        <dbReference type="Pfam" id="PF00582"/>
    </source>
</evidence>
<comment type="similarity">
    <text evidence="1">Belongs to the universal stress protein A family.</text>
</comment>
<dbReference type="EMBL" id="JAAGVY010000008">
    <property type="protein sequence ID" value="NEN23090.1"/>
    <property type="molecule type" value="Genomic_DNA"/>
</dbReference>
<dbReference type="AlphaFoldDB" id="A0A7K3WN63"/>
<evidence type="ECO:0000256" key="1">
    <source>
        <dbReference type="ARBA" id="ARBA00008791"/>
    </source>
</evidence>
<dbReference type="PRINTS" id="PR01438">
    <property type="entry name" value="UNVRSLSTRESS"/>
</dbReference>
<organism evidence="4 5">
    <name type="scientific">Cryomorpha ignava</name>
    <dbReference type="NCBI Taxonomy" id="101383"/>
    <lineage>
        <taxon>Bacteria</taxon>
        <taxon>Pseudomonadati</taxon>
        <taxon>Bacteroidota</taxon>
        <taxon>Flavobacteriia</taxon>
        <taxon>Flavobacteriales</taxon>
        <taxon>Cryomorphaceae</taxon>
        <taxon>Cryomorpha</taxon>
    </lineage>
</organism>
<proteinExistence type="inferred from homology"/>
<dbReference type="CDD" id="cd00293">
    <property type="entry name" value="USP-like"/>
    <property type="match status" value="1"/>
</dbReference>
<comment type="caution">
    <text evidence="4">The sequence shown here is derived from an EMBL/GenBank/DDBJ whole genome shotgun (WGS) entry which is preliminary data.</text>
</comment>
<dbReference type="InterPro" id="IPR006015">
    <property type="entry name" value="Universal_stress_UspA"/>
</dbReference>
<dbReference type="Gene3D" id="3.40.50.620">
    <property type="entry name" value="HUPs"/>
    <property type="match status" value="2"/>
</dbReference>
<dbReference type="RefSeq" id="WP_163283956.1">
    <property type="nucleotide sequence ID" value="NZ_JAAGVY010000008.1"/>
</dbReference>
<feature type="coiled-coil region" evidence="2">
    <location>
        <begin position="49"/>
        <end position="76"/>
    </location>
</feature>
<evidence type="ECO:0000313" key="4">
    <source>
        <dbReference type="EMBL" id="NEN23090.1"/>
    </source>
</evidence>
<name>A0A7K3WN63_9FLAO</name>
<gene>
    <name evidence="4" type="ORF">G3O08_06210</name>
</gene>
<dbReference type="SUPFAM" id="SSF52402">
    <property type="entry name" value="Adenine nucleotide alpha hydrolases-like"/>
    <property type="match status" value="2"/>
</dbReference>
<sequence>MNTILVPTDFSDGAFNALGYAIRLAELLDYSIHVVHAYSMPATGSAIMVDITEILEKNANEELELLKRKVESINKSNVLITYNAQHGTVVEVINRMSRTEGIEFVVMGTQGASGITEKWLGTNAASAAKNVEDPLMIVPADHAYKNIGHILFATDLKVTENDKHLQFLSTLTSKSNAKLDFLHIRKQGQESDDEKIGKFRSQLDRIFGEGKTRITYLFDNEINEGIQDGIETHNPDVLVVVRHQYGFFEGLFRSSVSRKLISHSALPILVLQDK</sequence>
<reference evidence="4 5" key="1">
    <citation type="submission" date="2020-02" db="EMBL/GenBank/DDBJ databases">
        <title>Out from the shadows clarifying the taxonomy of the family Cryomorphaceae and related taxa by utilizing the GTDB taxonomic framework.</title>
        <authorList>
            <person name="Bowman J.P."/>
        </authorList>
    </citation>
    <scope>NUCLEOTIDE SEQUENCE [LARGE SCALE GENOMIC DNA]</scope>
    <source>
        <strain evidence="4 5">QSSC 1-22</strain>
    </source>
</reference>
<keyword evidence="5" id="KW-1185">Reference proteome</keyword>
<protein>
    <submittedName>
        <fullName evidence="4">Universal stress protein</fullName>
    </submittedName>
</protein>
<dbReference type="InterPro" id="IPR006016">
    <property type="entry name" value="UspA"/>
</dbReference>
<accession>A0A7K3WN63</accession>
<feature type="domain" description="UspA" evidence="3">
    <location>
        <begin position="2"/>
        <end position="139"/>
    </location>
</feature>
<dbReference type="InterPro" id="IPR014729">
    <property type="entry name" value="Rossmann-like_a/b/a_fold"/>
</dbReference>
<evidence type="ECO:0000256" key="2">
    <source>
        <dbReference type="SAM" id="Coils"/>
    </source>
</evidence>
<dbReference type="Pfam" id="PF00582">
    <property type="entry name" value="Usp"/>
    <property type="match status" value="2"/>
</dbReference>
<feature type="domain" description="UspA" evidence="3">
    <location>
        <begin position="149"/>
        <end position="271"/>
    </location>
</feature>